<dbReference type="OrthoDB" id="191139at2759"/>
<comment type="caution">
    <text evidence="2">The sequence shown here is derived from an EMBL/GenBank/DDBJ whole genome shotgun (WGS) entry which is preliminary data.</text>
</comment>
<proteinExistence type="predicted"/>
<evidence type="ECO:0000256" key="1">
    <source>
        <dbReference type="ARBA" id="ARBA00023002"/>
    </source>
</evidence>
<dbReference type="Proteomes" id="UP000660729">
    <property type="component" value="Unassembled WGS sequence"/>
</dbReference>
<dbReference type="Gene3D" id="3.40.50.720">
    <property type="entry name" value="NAD(P)-binding Rossmann-like Domain"/>
    <property type="match status" value="1"/>
</dbReference>
<dbReference type="AlphaFoldDB" id="A0A8H6RF59"/>
<evidence type="ECO:0000313" key="2">
    <source>
        <dbReference type="EMBL" id="KAF7189382.1"/>
    </source>
</evidence>
<keyword evidence="1" id="KW-0560">Oxidoreductase</keyword>
<sequence>MIKMPGSKNTFDPNTDIPDLSGKVYVVTGGSAGIGYGICAHLLQHKCAALYILSKKGEHLEEAQDGLKKYGDTSKVHTIQLDLEDLHQTDEVAARLSKELIRLDALILNAGLGVGPYAESKDGIDTHMQVNVIAQHHLMMCLLPLLVQTHDSRLVLQSSDFHRFSPENKFKDIAELNKDIGPMKLYGRTKLAQILQARALVRRKQRGELGLKPNSAPWINTTHPGAVVTDQQQQAIDAYGTLGKIGVKAVRPFMKDPIDEGCRSALFAATSPEIAAEKMDGEYIVPDRKVTDTTKQAKDEELGENLWKLIEQILTEKLGKLPYGTSYTFS</sequence>
<dbReference type="PRINTS" id="PR00081">
    <property type="entry name" value="GDHRDH"/>
</dbReference>
<keyword evidence="3" id="KW-1185">Reference proteome</keyword>
<dbReference type="EMBL" id="JABCIY010000191">
    <property type="protein sequence ID" value="KAF7189382.1"/>
    <property type="molecule type" value="Genomic_DNA"/>
</dbReference>
<organism evidence="2 3">
    <name type="scientific">Pseudocercospora fuligena</name>
    <dbReference type="NCBI Taxonomy" id="685502"/>
    <lineage>
        <taxon>Eukaryota</taxon>
        <taxon>Fungi</taxon>
        <taxon>Dikarya</taxon>
        <taxon>Ascomycota</taxon>
        <taxon>Pezizomycotina</taxon>
        <taxon>Dothideomycetes</taxon>
        <taxon>Dothideomycetidae</taxon>
        <taxon>Mycosphaerellales</taxon>
        <taxon>Mycosphaerellaceae</taxon>
        <taxon>Pseudocercospora</taxon>
    </lineage>
</organism>
<dbReference type="Pfam" id="PF00106">
    <property type="entry name" value="adh_short"/>
    <property type="match status" value="1"/>
</dbReference>
<evidence type="ECO:0000313" key="3">
    <source>
        <dbReference type="Proteomes" id="UP000660729"/>
    </source>
</evidence>
<dbReference type="SUPFAM" id="SSF51735">
    <property type="entry name" value="NAD(P)-binding Rossmann-fold domains"/>
    <property type="match status" value="1"/>
</dbReference>
<dbReference type="GO" id="GO:0016491">
    <property type="term" value="F:oxidoreductase activity"/>
    <property type="evidence" value="ECO:0007669"/>
    <property type="project" value="UniProtKB-KW"/>
</dbReference>
<dbReference type="InterPro" id="IPR002347">
    <property type="entry name" value="SDR_fam"/>
</dbReference>
<dbReference type="PANTHER" id="PTHR43157">
    <property type="entry name" value="PHOSPHATIDYLINOSITOL-GLYCAN BIOSYNTHESIS CLASS F PROTEIN-RELATED"/>
    <property type="match status" value="1"/>
</dbReference>
<accession>A0A8H6RF59</accession>
<protein>
    <submittedName>
        <fullName evidence="2">Putative oxidoreductase bli-4, mitochondrial</fullName>
    </submittedName>
</protein>
<reference evidence="2" key="1">
    <citation type="submission" date="2020-04" db="EMBL/GenBank/DDBJ databases">
        <title>Draft genome resource of the tomato pathogen Pseudocercospora fuligena.</title>
        <authorList>
            <person name="Zaccaron A."/>
        </authorList>
    </citation>
    <scope>NUCLEOTIDE SEQUENCE</scope>
    <source>
        <strain evidence="2">PF001</strain>
    </source>
</reference>
<dbReference type="InterPro" id="IPR036291">
    <property type="entry name" value="NAD(P)-bd_dom_sf"/>
</dbReference>
<dbReference type="PANTHER" id="PTHR43157:SF31">
    <property type="entry name" value="PHOSPHATIDYLINOSITOL-GLYCAN BIOSYNTHESIS CLASS F PROTEIN"/>
    <property type="match status" value="1"/>
</dbReference>
<name>A0A8H6RF59_9PEZI</name>
<gene>
    <name evidence="2" type="ORF">HII31_09360</name>
</gene>